<feature type="domain" description="Heterokaryon incompatibility" evidence="1">
    <location>
        <begin position="39"/>
        <end position="137"/>
    </location>
</feature>
<reference evidence="2 3" key="1">
    <citation type="submission" date="2014-04" db="EMBL/GenBank/DDBJ databases">
        <authorList>
            <consortium name="DOE Joint Genome Institute"/>
            <person name="Kuo A."/>
            <person name="Kohler A."/>
            <person name="Nagy L.G."/>
            <person name="Floudas D."/>
            <person name="Copeland A."/>
            <person name="Barry K.W."/>
            <person name="Cichocki N."/>
            <person name="Veneault-Fourrey C."/>
            <person name="LaButti K."/>
            <person name="Lindquist E.A."/>
            <person name="Lipzen A."/>
            <person name="Lundell T."/>
            <person name="Morin E."/>
            <person name="Murat C."/>
            <person name="Sun H."/>
            <person name="Tunlid A."/>
            <person name="Henrissat B."/>
            <person name="Grigoriev I.V."/>
            <person name="Hibbett D.S."/>
            <person name="Martin F."/>
            <person name="Nordberg H.P."/>
            <person name="Cantor M.N."/>
            <person name="Hua S.X."/>
        </authorList>
    </citation>
    <scope>NUCLEOTIDE SEQUENCE [LARGE SCALE GENOMIC DNA]</scope>
    <source>
        <strain evidence="2 3">Foug A</strain>
    </source>
</reference>
<dbReference type="EMBL" id="KN822313">
    <property type="protein sequence ID" value="KIM50891.1"/>
    <property type="molecule type" value="Genomic_DNA"/>
</dbReference>
<dbReference type="OrthoDB" id="5122891at2759"/>
<dbReference type="HOGENOM" id="CLU_000288_138_0_1"/>
<name>A0A0C3D455_9AGAM</name>
<keyword evidence="3" id="KW-1185">Reference proteome</keyword>
<dbReference type="InterPro" id="IPR010730">
    <property type="entry name" value="HET"/>
</dbReference>
<reference evidence="3" key="2">
    <citation type="submission" date="2015-01" db="EMBL/GenBank/DDBJ databases">
        <title>Evolutionary Origins and Diversification of the Mycorrhizal Mutualists.</title>
        <authorList>
            <consortium name="DOE Joint Genome Institute"/>
            <consortium name="Mycorrhizal Genomics Consortium"/>
            <person name="Kohler A."/>
            <person name="Kuo A."/>
            <person name="Nagy L.G."/>
            <person name="Floudas D."/>
            <person name="Copeland A."/>
            <person name="Barry K.W."/>
            <person name="Cichocki N."/>
            <person name="Veneault-Fourrey C."/>
            <person name="LaButti K."/>
            <person name="Lindquist E.A."/>
            <person name="Lipzen A."/>
            <person name="Lundell T."/>
            <person name="Morin E."/>
            <person name="Murat C."/>
            <person name="Riley R."/>
            <person name="Ohm R."/>
            <person name="Sun H."/>
            <person name="Tunlid A."/>
            <person name="Henrissat B."/>
            <person name="Grigoriev I.V."/>
            <person name="Hibbett D.S."/>
            <person name="Martin F."/>
        </authorList>
    </citation>
    <scope>NUCLEOTIDE SEQUENCE [LARGE SCALE GENOMIC DNA]</scope>
    <source>
        <strain evidence="3">Foug A</strain>
    </source>
</reference>
<dbReference type="PANTHER" id="PTHR10622">
    <property type="entry name" value="HET DOMAIN-CONTAINING PROTEIN"/>
    <property type="match status" value="1"/>
</dbReference>
<feature type="non-terminal residue" evidence="2">
    <location>
        <position position="300"/>
    </location>
</feature>
<dbReference type="Proteomes" id="UP000053989">
    <property type="component" value="Unassembled WGS sequence"/>
</dbReference>
<dbReference type="InParanoid" id="A0A0C3D455"/>
<organism evidence="2 3">
    <name type="scientific">Scleroderma citrinum Foug A</name>
    <dbReference type="NCBI Taxonomy" id="1036808"/>
    <lineage>
        <taxon>Eukaryota</taxon>
        <taxon>Fungi</taxon>
        <taxon>Dikarya</taxon>
        <taxon>Basidiomycota</taxon>
        <taxon>Agaricomycotina</taxon>
        <taxon>Agaricomycetes</taxon>
        <taxon>Agaricomycetidae</taxon>
        <taxon>Boletales</taxon>
        <taxon>Sclerodermatineae</taxon>
        <taxon>Sclerodermataceae</taxon>
        <taxon>Scleroderma</taxon>
    </lineage>
</organism>
<evidence type="ECO:0000259" key="1">
    <source>
        <dbReference type="Pfam" id="PF06985"/>
    </source>
</evidence>
<dbReference type="AlphaFoldDB" id="A0A0C3D455"/>
<dbReference type="PANTHER" id="PTHR10622:SF10">
    <property type="entry name" value="HET DOMAIN-CONTAINING PROTEIN"/>
    <property type="match status" value="1"/>
</dbReference>
<sequence>MRLINVKALLERESLIREGKRVDRRTKVLEFGDDEVTEYAILSHRWIGLEVDYDEIVELTKMAVEDRDEIRQRDGYRKILDSCEQAQKDGYEWLWVDTCCIDKRSSAELSEAINSMYRWYANAKVCYAYLHDVPGSSLPTARDKRYFDFNGWPEWFSRGWTLQELIAPTNVQFLNKNWQTIGDKRTLAPILEYITGVPEDILVDGLRGNRPCVAQIMSWAAHRTTTRVEDRAYSLMGLLDINMPMLYGEGRKAFHRLQLETIRTSNDPSIFAWYPNRQERNQPGSILADDPSCFELCDRM</sequence>
<dbReference type="STRING" id="1036808.A0A0C3D455"/>
<proteinExistence type="predicted"/>
<gene>
    <name evidence="2" type="ORF">SCLCIDRAFT_144520</name>
</gene>
<evidence type="ECO:0000313" key="2">
    <source>
        <dbReference type="EMBL" id="KIM50891.1"/>
    </source>
</evidence>
<evidence type="ECO:0000313" key="3">
    <source>
        <dbReference type="Proteomes" id="UP000053989"/>
    </source>
</evidence>
<accession>A0A0C3D455</accession>
<dbReference type="Pfam" id="PF06985">
    <property type="entry name" value="HET"/>
    <property type="match status" value="1"/>
</dbReference>
<protein>
    <recommendedName>
        <fullName evidence="1">Heterokaryon incompatibility domain-containing protein</fullName>
    </recommendedName>
</protein>